<keyword evidence="1" id="KW-1133">Transmembrane helix</keyword>
<evidence type="ECO:0000313" key="3">
    <source>
        <dbReference type="Proteomes" id="UP000250321"/>
    </source>
</evidence>
<evidence type="ECO:0000313" key="2">
    <source>
        <dbReference type="EMBL" id="PQP94967.1"/>
    </source>
</evidence>
<sequence>MLVLRWFGGLAMRAVTREALGGAGAACWGFIGGQHLGFFLRLYSLCILGFLVLGTVFLSLQVLLSWWGSGIRVVIKPLLLLINFFCINEFAVNGKEVDLEGLPILPDVFVGTIVGLESDKCSYYDVLLLEVRQAKRLFLIPPPSPRPCRVGFRLRINELVFGTSASYVLTLTTHYFVHRTVHA</sequence>
<dbReference type="Proteomes" id="UP000250321">
    <property type="component" value="Unassembled WGS sequence"/>
</dbReference>
<gene>
    <name evidence="2" type="ORF">Pyn_29401</name>
</gene>
<evidence type="ECO:0000256" key="1">
    <source>
        <dbReference type="SAM" id="Phobius"/>
    </source>
</evidence>
<organism evidence="2 3">
    <name type="scientific">Prunus yedoensis var. nudiflora</name>
    <dbReference type="NCBI Taxonomy" id="2094558"/>
    <lineage>
        <taxon>Eukaryota</taxon>
        <taxon>Viridiplantae</taxon>
        <taxon>Streptophyta</taxon>
        <taxon>Embryophyta</taxon>
        <taxon>Tracheophyta</taxon>
        <taxon>Spermatophyta</taxon>
        <taxon>Magnoliopsida</taxon>
        <taxon>eudicotyledons</taxon>
        <taxon>Gunneridae</taxon>
        <taxon>Pentapetalae</taxon>
        <taxon>rosids</taxon>
        <taxon>fabids</taxon>
        <taxon>Rosales</taxon>
        <taxon>Rosaceae</taxon>
        <taxon>Amygdaloideae</taxon>
        <taxon>Amygdaleae</taxon>
        <taxon>Prunus</taxon>
    </lineage>
</organism>
<dbReference type="AlphaFoldDB" id="A0A314XUN1"/>
<comment type="caution">
    <text evidence="2">The sequence shown here is derived from an EMBL/GenBank/DDBJ whole genome shotgun (WGS) entry which is preliminary data.</text>
</comment>
<reference evidence="2 3" key="1">
    <citation type="submission" date="2018-02" db="EMBL/GenBank/DDBJ databases">
        <title>Draft genome of wild Prunus yedoensis var. nudiflora.</title>
        <authorList>
            <person name="Baek S."/>
            <person name="Kim J.-H."/>
            <person name="Choi K."/>
            <person name="Kim G.-B."/>
            <person name="Cho A."/>
            <person name="Jang H."/>
            <person name="Shin C.-H."/>
            <person name="Yu H.-J."/>
            <person name="Mun J.-H."/>
        </authorList>
    </citation>
    <scope>NUCLEOTIDE SEQUENCE [LARGE SCALE GENOMIC DNA]</scope>
    <source>
        <strain evidence="3">cv. Jeju island</strain>
        <tissue evidence="2">Leaf</tissue>
    </source>
</reference>
<keyword evidence="1" id="KW-0472">Membrane</keyword>
<keyword evidence="1" id="KW-0812">Transmembrane</keyword>
<name>A0A314XUN1_PRUYE</name>
<feature type="transmembrane region" description="Helical" evidence="1">
    <location>
        <begin position="20"/>
        <end position="40"/>
    </location>
</feature>
<accession>A0A314XUN1</accession>
<proteinExistence type="predicted"/>
<keyword evidence="3" id="KW-1185">Reference proteome</keyword>
<protein>
    <submittedName>
        <fullName evidence="2">Uncharacterized protein</fullName>
    </submittedName>
</protein>
<dbReference type="EMBL" id="PJQY01002291">
    <property type="protein sequence ID" value="PQP94967.1"/>
    <property type="molecule type" value="Genomic_DNA"/>
</dbReference>
<feature type="transmembrane region" description="Helical" evidence="1">
    <location>
        <begin position="47"/>
        <end position="67"/>
    </location>
</feature>